<reference evidence="2 3" key="1">
    <citation type="journal article" date="2019" name="New Phytol.">
        <title>Comparative genomics reveals unique wood-decay strategies and fruiting body development in the Schizophyllaceae.</title>
        <authorList>
            <person name="Almasi E."/>
            <person name="Sahu N."/>
            <person name="Krizsan K."/>
            <person name="Balint B."/>
            <person name="Kovacs G.M."/>
            <person name="Kiss B."/>
            <person name="Cseklye J."/>
            <person name="Drula E."/>
            <person name="Henrissat B."/>
            <person name="Nagy I."/>
            <person name="Chovatia M."/>
            <person name="Adam C."/>
            <person name="LaButti K."/>
            <person name="Lipzen A."/>
            <person name="Riley R."/>
            <person name="Grigoriev I.V."/>
            <person name="Nagy L.G."/>
        </authorList>
    </citation>
    <scope>NUCLEOTIDE SEQUENCE [LARGE SCALE GENOMIC DNA]</scope>
    <source>
        <strain evidence="2 3">NL-1724</strain>
    </source>
</reference>
<evidence type="ECO:0000313" key="2">
    <source>
        <dbReference type="EMBL" id="TRM65136.1"/>
    </source>
</evidence>
<keyword evidence="3" id="KW-1185">Reference proteome</keyword>
<evidence type="ECO:0000313" key="3">
    <source>
        <dbReference type="Proteomes" id="UP000320762"/>
    </source>
</evidence>
<dbReference type="OrthoDB" id="3038950at2759"/>
<feature type="compositionally biased region" description="Low complexity" evidence="1">
    <location>
        <begin position="559"/>
        <end position="586"/>
    </location>
</feature>
<comment type="caution">
    <text evidence="2">The sequence shown here is derived from an EMBL/GenBank/DDBJ whole genome shotgun (WGS) entry which is preliminary data.</text>
</comment>
<feature type="region of interest" description="Disordered" evidence="1">
    <location>
        <begin position="512"/>
        <end position="601"/>
    </location>
</feature>
<organism evidence="2 3">
    <name type="scientific">Schizophyllum amplum</name>
    <dbReference type="NCBI Taxonomy" id="97359"/>
    <lineage>
        <taxon>Eukaryota</taxon>
        <taxon>Fungi</taxon>
        <taxon>Dikarya</taxon>
        <taxon>Basidiomycota</taxon>
        <taxon>Agaricomycotina</taxon>
        <taxon>Agaricomycetes</taxon>
        <taxon>Agaricomycetidae</taxon>
        <taxon>Agaricales</taxon>
        <taxon>Schizophyllaceae</taxon>
        <taxon>Schizophyllum</taxon>
    </lineage>
</organism>
<dbReference type="AlphaFoldDB" id="A0A550CK19"/>
<dbReference type="Proteomes" id="UP000320762">
    <property type="component" value="Unassembled WGS sequence"/>
</dbReference>
<accession>A0A550CK19</accession>
<gene>
    <name evidence="2" type="ORF">BD626DRAFT_399398</name>
</gene>
<dbReference type="STRING" id="97359.A0A550CK19"/>
<dbReference type="EMBL" id="VDMD01000005">
    <property type="protein sequence ID" value="TRM65136.1"/>
    <property type="molecule type" value="Genomic_DNA"/>
</dbReference>
<sequence length="939" mass="107160">MVFYLLHSSPFRIPEPRVFFFRPHGKWVAIGGTYRELRDAPRWDRLTAACLLKAGPGPRWICAPWIWRPYGLSTVEGPDDPLTSIIARMDLQRLVYHDGTSRLPFDFVTEITRRARDFEEIAISLRDSAPPLFFLRDGAKVAFAPMDPSSLSLDGRPGQVLNRLEEFQTAAMDRVAFTAWFTLNFKGWERYLNDRQTELIRCCSFADRPKKGCLVNLIVDAPLVNFETWIDHRVPVYYPWTEAMHYIDRMARADPANVRAYWEMRQKAASEDDLAVEALRWFKEHDPRVFSHDNFFQSRDMRSVLINTPAQLRVPYLKYYVQACQNYRPCLSRDVDMTNRLLEGYEALRVSSDDGCIFIARWAARAPACLTQYDEEYTAELGLWDDDRDDRFLGRAYDKETGWVTNDFLAMRELHKVAFAPYPGEIYCLDGKRLHDRFIGARWLRSYEEGIVNEAIQDGQERPADLRQHFEWEGARESELLDRIEKDARALRGIEDARPLTPPAKIPLAERLSDEFDGEGSSSDSNAPDSGDDDDGGRRRNRAYYTARARASVGSSALSSGPAGRRGAVGSSGRRSASPVPRVALAEPRRVAPRPVEPDEEGWEAAEDALGDQLELLGSMLVEPMPRLRGVPAPGRRPRILWEPEFLDVGLIRVVNVRDRLRLFLYTLLHRYILTAEEFLDYLVERGIKFVLLVPRDPIPQSDPDDPTQGPSSKTCACIVASDHYEAFNAWEGTLQGPVWAKTHVGAFVREGSVVNFVARHYAIGMVINQVGAGVCPETRVHAGSATRLPGLGETHFVFDEMSAEERDAVVGRVFNPLRPQNTYYLLPPPALFESKEWDVGTGEWTDLEEEYLEEILNVWKSGRGEMRTKREWERHARAYLHGVKARPSFVARDPRFPSNADCAQWCKRLEDAYGFSLEVRTVQSLTEVPSPVRIKKFV</sequence>
<feature type="compositionally biased region" description="Low complexity" evidence="1">
    <location>
        <begin position="519"/>
        <end position="529"/>
    </location>
</feature>
<proteinExistence type="predicted"/>
<evidence type="ECO:0000256" key="1">
    <source>
        <dbReference type="SAM" id="MobiDB-lite"/>
    </source>
</evidence>
<protein>
    <submittedName>
        <fullName evidence="2">Uncharacterized protein</fullName>
    </submittedName>
</protein>
<name>A0A550CK19_9AGAR</name>